<feature type="domain" description="HTH lysR-type" evidence="5">
    <location>
        <begin position="19"/>
        <end position="76"/>
    </location>
</feature>
<evidence type="ECO:0000256" key="2">
    <source>
        <dbReference type="ARBA" id="ARBA00023015"/>
    </source>
</evidence>
<proteinExistence type="inferred from homology"/>
<evidence type="ECO:0000313" key="6">
    <source>
        <dbReference type="EMBL" id="GBQ69180.1"/>
    </source>
</evidence>
<evidence type="ECO:0000256" key="4">
    <source>
        <dbReference type="ARBA" id="ARBA00023163"/>
    </source>
</evidence>
<dbReference type="PROSITE" id="PS50931">
    <property type="entry name" value="HTH_LYSR"/>
    <property type="match status" value="1"/>
</dbReference>
<dbReference type="InterPro" id="IPR000847">
    <property type="entry name" value="LysR_HTH_N"/>
</dbReference>
<dbReference type="InterPro" id="IPR036388">
    <property type="entry name" value="WH-like_DNA-bd_sf"/>
</dbReference>
<keyword evidence="4" id="KW-0804">Transcription</keyword>
<keyword evidence="3" id="KW-0238">DNA-binding</keyword>
<dbReference type="PANTHER" id="PTHR30537:SF5">
    <property type="entry name" value="HTH-TYPE TRANSCRIPTIONAL ACTIVATOR TTDR-RELATED"/>
    <property type="match status" value="1"/>
</dbReference>
<dbReference type="InterPro" id="IPR005119">
    <property type="entry name" value="LysR_subst-bd"/>
</dbReference>
<comment type="similarity">
    <text evidence="1">Belongs to the LysR transcriptional regulatory family.</text>
</comment>
<keyword evidence="2" id="KW-0805">Transcription regulation</keyword>
<name>A0ABQ0PHY5_9PROT</name>
<dbReference type="Gene3D" id="1.10.10.10">
    <property type="entry name" value="Winged helix-like DNA-binding domain superfamily/Winged helix DNA-binding domain"/>
    <property type="match status" value="1"/>
</dbReference>
<dbReference type="Pfam" id="PF03466">
    <property type="entry name" value="LysR_substrate"/>
    <property type="match status" value="1"/>
</dbReference>
<dbReference type="InterPro" id="IPR058163">
    <property type="entry name" value="LysR-type_TF_proteobact-type"/>
</dbReference>
<dbReference type="Pfam" id="PF00126">
    <property type="entry name" value="HTH_1"/>
    <property type="match status" value="1"/>
</dbReference>
<dbReference type="PANTHER" id="PTHR30537">
    <property type="entry name" value="HTH-TYPE TRANSCRIPTIONAL REGULATOR"/>
    <property type="match status" value="1"/>
</dbReference>
<evidence type="ECO:0000313" key="7">
    <source>
        <dbReference type="Proteomes" id="UP001061452"/>
    </source>
</evidence>
<gene>
    <name evidence="6" type="ORF">AA0521_1402</name>
</gene>
<dbReference type="InterPro" id="IPR036390">
    <property type="entry name" value="WH_DNA-bd_sf"/>
</dbReference>
<evidence type="ECO:0000256" key="1">
    <source>
        <dbReference type="ARBA" id="ARBA00009437"/>
    </source>
</evidence>
<comment type="caution">
    <text evidence="6">The sequence shown here is derived from an EMBL/GenBank/DDBJ whole genome shotgun (WGS) entry which is preliminary data.</text>
</comment>
<protein>
    <submittedName>
        <fullName evidence="6">Transcriptional regulator</fullName>
    </submittedName>
</protein>
<evidence type="ECO:0000259" key="5">
    <source>
        <dbReference type="PROSITE" id="PS50931"/>
    </source>
</evidence>
<keyword evidence="7" id="KW-1185">Reference proteome</keyword>
<accession>A0ABQ0PHY5</accession>
<dbReference type="EMBL" id="BAQJ01000052">
    <property type="protein sequence ID" value="GBQ69180.1"/>
    <property type="molecule type" value="Genomic_DNA"/>
</dbReference>
<sequence length="317" mass="35321">MRLHANRTSDAIMECHMSDEISDLKFFCILTAAGSIAGCARAMGMSSAAMSRRLSAMEFRLGTRLVTRTSRHFALTAEGQRLHEHAVRIMQEVEEAEAELTARAGIPHGLLRVGVPSEIGRKLLAGVVAAFVGQYPDVTVHLTLSDAGLDVIDDGLDIAIRPGMPSDQEVMTTSLINSRRVVCASPEYSARKGLPATPHDLLKHDCICLIRRQRIFNEWAYLDGKVRKEIHVTPRLATSSSEVVHDWAVSGRGIALKVLWDIADDLKCGRLIECLSTYAWEDVTLYAVYPSRAHLPSRTRFFLDFVRRELRQNYFGT</sequence>
<organism evidence="6 7">
    <name type="scientific">Komagataeibacter intermedius NRIC 0521</name>
    <dbReference type="NCBI Taxonomy" id="1307934"/>
    <lineage>
        <taxon>Bacteria</taxon>
        <taxon>Pseudomonadati</taxon>
        <taxon>Pseudomonadota</taxon>
        <taxon>Alphaproteobacteria</taxon>
        <taxon>Acetobacterales</taxon>
        <taxon>Acetobacteraceae</taxon>
        <taxon>Komagataeibacter</taxon>
    </lineage>
</organism>
<dbReference type="Proteomes" id="UP001061452">
    <property type="component" value="Unassembled WGS sequence"/>
</dbReference>
<reference evidence="6" key="1">
    <citation type="submission" date="2013-04" db="EMBL/GenBank/DDBJ databases">
        <title>The genome sequencing project of 58 acetic acid bacteria.</title>
        <authorList>
            <person name="Okamoto-Kainuma A."/>
            <person name="Ishikawa M."/>
            <person name="Umino S."/>
            <person name="Koizumi Y."/>
            <person name="Shiwa Y."/>
            <person name="Yoshikawa H."/>
            <person name="Matsutani M."/>
            <person name="Matsushita K."/>
        </authorList>
    </citation>
    <scope>NUCLEOTIDE SEQUENCE</scope>
    <source>
        <strain evidence="6">NRIC 0521</strain>
    </source>
</reference>
<dbReference type="CDD" id="cd08422">
    <property type="entry name" value="PBP2_CrgA_like"/>
    <property type="match status" value="1"/>
</dbReference>
<evidence type="ECO:0000256" key="3">
    <source>
        <dbReference type="ARBA" id="ARBA00023125"/>
    </source>
</evidence>
<dbReference type="Gene3D" id="3.40.190.290">
    <property type="match status" value="1"/>
</dbReference>
<dbReference type="SUPFAM" id="SSF46785">
    <property type="entry name" value="Winged helix' DNA-binding domain"/>
    <property type="match status" value="1"/>
</dbReference>
<dbReference type="SUPFAM" id="SSF53850">
    <property type="entry name" value="Periplasmic binding protein-like II"/>
    <property type="match status" value="1"/>
</dbReference>